<comment type="caution">
    <text evidence="2">The sequence shown here is derived from an EMBL/GenBank/DDBJ whole genome shotgun (WGS) entry which is preliminary data.</text>
</comment>
<dbReference type="EMBL" id="BMTF01000048">
    <property type="protein sequence ID" value="GGV97315.1"/>
    <property type="molecule type" value="Genomic_DNA"/>
</dbReference>
<dbReference type="Proteomes" id="UP000660675">
    <property type="component" value="Unassembled WGS sequence"/>
</dbReference>
<organism evidence="2 3">
    <name type="scientific">Streptomyces gelaticus</name>
    <dbReference type="NCBI Taxonomy" id="285446"/>
    <lineage>
        <taxon>Bacteria</taxon>
        <taxon>Bacillati</taxon>
        <taxon>Actinomycetota</taxon>
        <taxon>Actinomycetes</taxon>
        <taxon>Kitasatosporales</taxon>
        <taxon>Streptomycetaceae</taxon>
        <taxon>Streptomyces</taxon>
    </lineage>
</organism>
<feature type="signal peptide" evidence="1">
    <location>
        <begin position="1"/>
        <end position="17"/>
    </location>
</feature>
<keyword evidence="3" id="KW-1185">Reference proteome</keyword>
<name>A0ABQ2W9Y8_9ACTN</name>
<gene>
    <name evidence="2" type="ORF">GCM10015535_68500</name>
</gene>
<reference evidence="3" key="1">
    <citation type="journal article" date="2019" name="Int. J. Syst. Evol. Microbiol.">
        <title>The Global Catalogue of Microorganisms (GCM) 10K type strain sequencing project: providing services to taxonomists for standard genome sequencing and annotation.</title>
        <authorList>
            <consortium name="The Broad Institute Genomics Platform"/>
            <consortium name="The Broad Institute Genome Sequencing Center for Infectious Disease"/>
            <person name="Wu L."/>
            <person name="Ma J."/>
        </authorList>
    </citation>
    <scope>NUCLEOTIDE SEQUENCE [LARGE SCALE GENOMIC DNA]</scope>
    <source>
        <strain evidence="3">JCM 4376</strain>
    </source>
</reference>
<keyword evidence="1" id="KW-0732">Signal</keyword>
<protein>
    <submittedName>
        <fullName evidence="2">Uncharacterized protein</fullName>
    </submittedName>
</protein>
<evidence type="ECO:0000313" key="3">
    <source>
        <dbReference type="Proteomes" id="UP000660675"/>
    </source>
</evidence>
<feature type="chain" id="PRO_5046416361" evidence="1">
    <location>
        <begin position="18"/>
        <end position="118"/>
    </location>
</feature>
<sequence>MAAVGVLGFAGASAAQADAKTAQVTMVSTFHPFAPVYYQPNDNGMSAGFLGGENADPPVPAKLYPALCWAEGEFINDGNFAHDKWVLVDTYENDDGNNAWVWGGNLKGNDTGNVPNHC</sequence>
<evidence type="ECO:0000313" key="2">
    <source>
        <dbReference type="EMBL" id="GGV97315.1"/>
    </source>
</evidence>
<evidence type="ECO:0000256" key="1">
    <source>
        <dbReference type="SAM" id="SignalP"/>
    </source>
</evidence>
<accession>A0ABQ2W9Y8</accession>
<proteinExistence type="predicted"/>